<gene>
    <name evidence="2" type="ORF">LR48_Vigan02g092300</name>
</gene>
<dbReference type="AlphaFoldDB" id="A0A0L9TW06"/>
<protein>
    <submittedName>
        <fullName evidence="2">Uncharacterized protein</fullName>
    </submittedName>
</protein>
<evidence type="ECO:0000313" key="3">
    <source>
        <dbReference type="Proteomes" id="UP000053144"/>
    </source>
</evidence>
<organism evidence="2 3">
    <name type="scientific">Phaseolus angularis</name>
    <name type="common">Azuki bean</name>
    <name type="synonym">Vigna angularis</name>
    <dbReference type="NCBI Taxonomy" id="3914"/>
    <lineage>
        <taxon>Eukaryota</taxon>
        <taxon>Viridiplantae</taxon>
        <taxon>Streptophyta</taxon>
        <taxon>Embryophyta</taxon>
        <taxon>Tracheophyta</taxon>
        <taxon>Spermatophyta</taxon>
        <taxon>Magnoliopsida</taxon>
        <taxon>eudicotyledons</taxon>
        <taxon>Gunneridae</taxon>
        <taxon>Pentapetalae</taxon>
        <taxon>rosids</taxon>
        <taxon>fabids</taxon>
        <taxon>Fabales</taxon>
        <taxon>Fabaceae</taxon>
        <taxon>Papilionoideae</taxon>
        <taxon>50 kb inversion clade</taxon>
        <taxon>NPAAA clade</taxon>
        <taxon>indigoferoid/millettioid clade</taxon>
        <taxon>Phaseoleae</taxon>
        <taxon>Vigna</taxon>
    </lineage>
</organism>
<dbReference type="Proteomes" id="UP000053144">
    <property type="component" value="Chromosome 2"/>
</dbReference>
<dbReference type="Gramene" id="KOM34773">
    <property type="protein sequence ID" value="KOM34773"/>
    <property type="gene ID" value="LR48_Vigan02g092300"/>
</dbReference>
<reference evidence="3" key="1">
    <citation type="journal article" date="2015" name="Proc. Natl. Acad. Sci. U.S.A.">
        <title>Genome sequencing of adzuki bean (Vigna angularis) provides insight into high starch and low fat accumulation and domestication.</title>
        <authorList>
            <person name="Yang K."/>
            <person name="Tian Z."/>
            <person name="Chen C."/>
            <person name="Luo L."/>
            <person name="Zhao B."/>
            <person name="Wang Z."/>
            <person name="Yu L."/>
            <person name="Li Y."/>
            <person name="Sun Y."/>
            <person name="Li W."/>
            <person name="Chen Y."/>
            <person name="Li Y."/>
            <person name="Zhang Y."/>
            <person name="Ai D."/>
            <person name="Zhao J."/>
            <person name="Shang C."/>
            <person name="Ma Y."/>
            <person name="Wu B."/>
            <person name="Wang M."/>
            <person name="Gao L."/>
            <person name="Sun D."/>
            <person name="Zhang P."/>
            <person name="Guo F."/>
            <person name="Wang W."/>
            <person name="Li Y."/>
            <person name="Wang J."/>
            <person name="Varshney R.K."/>
            <person name="Wang J."/>
            <person name="Ling H.Q."/>
            <person name="Wan P."/>
        </authorList>
    </citation>
    <scope>NUCLEOTIDE SEQUENCE</scope>
    <source>
        <strain evidence="3">cv. Jingnong 6</strain>
    </source>
</reference>
<proteinExistence type="predicted"/>
<feature type="compositionally biased region" description="Basic and acidic residues" evidence="1">
    <location>
        <begin position="1"/>
        <end position="15"/>
    </location>
</feature>
<accession>A0A0L9TW06</accession>
<sequence length="106" mass="11426">MDSEKNSKNAKEEKPQVLLSASLPLSGTQEHTLAPLRGENAAEGRFDFALVPLSCSLPLSGVSTYDDHTCTGVDDITDKTGSKKLCDLTERGKAPRIKVDCGDQEF</sequence>
<feature type="region of interest" description="Disordered" evidence="1">
    <location>
        <begin position="1"/>
        <end position="25"/>
    </location>
</feature>
<dbReference type="EMBL" id="CM003372">
    <property type="protein sequence ID" value="KOM34773.1"/>
    <property type="molecule type" value="Genomic_DNA"/>
</dbReference>
<evidence type="ECO:0000256" key="1">
    <source>
        <dbReference type="SAM" id="MobiDB-lite"/>
    </source>
</evidence>
<evidence type="ECO:0000313" key="2">
    <source>
        <dbReference type="EMBL" id="KOM34773.1"/>
    </source>
</evidence>
<name>A0A0L9TW06_PHAAN</name>